<evidence type="ECO:0000256" key="2">
    <source>
        <dbReference type="ARBA" id="ARBA00005807"/>
    </source>
</evidence>
<proteinExistence type="inferred from homology"/>
<evidence type="ECO:0000313" key="7">
    <source>
        <dbReference type="Proteomes" id="UP000829720"/>
    </source>
</evidence>
<feature type="compositionally biased region" description="Polar residues" evidence="5">
    <location>
        <begin position="229"/>
        <end position="239"/>
    </location>
</feature>
<evidence type="ECO:0000313" key="6">
    <source>
        <dbReference type="EMBL" id="KAI1897668.1"/>
    </source>
</evidence>
<feature type="compositionally biased region" description="Pro residues" evidence="5">
    <location>
        <begin position="187"/>
        <end position="217"/>
    </location>
</feature>
<feature type="compositionally biased region" description="Basic and acidic residues" evidence="5">
    <location>
        <begin position="240"/>
        <end position="253"/>
    </location>
</feature>
<gene>
    <name evidence="6" type="ORF">AGOR_G00085630</name>
</gene>
<comment type="caution">
    <text evidence="6">The sequence shown here is derived from an EMBL/GenBank/DDBJ whole genome shotgun (WGS) entry which is preliminary data.</text>
</comment>
<accession>A0A8T3DS10</accession>
<dbReference type="OrthoDB" id="2133332at2759"/>
<dbReference type="GO" id="GO:0005739">
    <property type="term" value="C:mitochondrion"/>
    <property type="evidence" value="ECO:0007669"/>
    <property type="project" value="UniProtKB-SubCell"/>
</dbReference>
<dbReference type="Pfam" id="PF05308">
    <property type="entry name" value="Mito_fiss_reg"/>
    <property type="match status" value="1"/>
</dbReference>
<evidence type="ECO:0000256" key="4">
    <source>
        <dbReference type="RuleBase" id="RU369053"/>
    </source>
</evidence>
<name>A0A8T3DS10_9TELE</name>
<dbReference type="InterPro" id="IPR007972">
    <property type="entry name" value="Mtfr1"/>
</dbReference>
<protein>
    <recommendedName>
        <fullName evidence="4">Mitochondrial fission regulator</fullName>
    </recommendedName>
</protein>
<keyword evidence="7" id="KW-1185">Reference proteome</keyword>
<dbReference type="Proteomes" id="UP000829720">
    <property type="component" value="Unassembled WGS sequence"/>
</dbReference>
<evidence type="ECO:0000256" key="1">
    <source>
        <dbReference type="ARBA" id="ARBA00004173"/>
    </source>
</evidence>
<feature type="region of interest" description="Disordered" evidence="5">
    <location>
        <begin position="229"/>
        <end position="254"/>
    </location>
</feature>
<organism evidence="6 7">
    <name type="scientific">Albula goreensis</name>
    <dbReference type="NCBI Taxonomy" id="1534307"/>
    <lineage>
        <taxon>Eukaryota</taxon>
        <taxon>Metazoa</taxon>
        <taxon>Chordata</taxon>
        <taxon>Craniata</taxon>
        <taxon>Vertebrata</taxon>
        <taxon>Euteleostomi</taxon>
        <taxon>Actinopterygii</taxon>
        <taxon>Neopterygii</taxon>
        <taxon>Teleostei</taxon>
        <taxon>Albuliformes</taxon>
        <taxon>Albulidae</taxon>
        <taxon>Albula</taxon>
    </lineage>
</organism>
<comment type="subcellular location">
    <subcellularLocation>
        <location evidence="1 4">Mitochondrion</location>
    </subcellularLocation>
</comment>
<comment type="similarity">
    <text evidence="2 4">Belongs to the MTFR1 family.</text>
</comment>
<dbReference type="PANTHER" id="PTHR14215">
    <property type="entry name" value="PROTEIN OF UNKNOWN FUNCTION DUF729"/>
    <property type="match status" value="1"/>
</dbReference>
<sequence length="350" mass="38771">MSLLADILDLLRNLLEYFGVPADMLVPVWESQYCGQYRSIVRMIGTNLPLSPHARVHFQIPLQPHQRHNSFDFPVDGPAIPSLADVMWLAEDDGEAFTKFRNYVPHSSRRPMTECFSTPPVQALVPAPLTRGIVERKGNQPPANTEALKKITALEDELLRLRAQIAMIVTMPAGPVPFQSAGRTPGKLPPPPLLTSTPTPVPHCAPTPPPPPPPPPLPLHCPATIETSTQSTVMQQKTTSKPEHNRKDQKMESTKVPSMLDVLKDLNQVKLRAVERSPGGTPVRKRSKKAVASGDPAALIAEALKRKFAHRYKEDSFDKENRSSDISPFGSPEIHIIPHNIRRSQGRLHL</sequence>
<evidence type="ECO:0000256" key="3">
    <source>
        <dbReference type="ARBA" id="ARBA00023128"/>
    </source>
</evidence>
<dbReference type="PANTHER" id="PTHR14215:SF2">
    <property type="entry name" value="MITOCHONDRIAL FISSION REGULATOR 2"/>
    <property type="match status" value="1"/>
</dbReference>
<dbReference type="EMBL" id="JAERUA010000007">
    <property type="protein sequence ID" value="KAI1897668.1"/>
    <property type="molecule type" value="Genomic_DNA"/>
</dbReference>
<dbReference type="GO" id="GO:0000266">
    <property type="term" value="P:mitochondrial fission"/>
    <property type="evidence" value="ECO:0007669"/>
    <property type="project" value="UniProtKB-UniRule"/>
</dbReference>
<reference evidence="6" key="1">
    <citation type="submission" date="2021-01" db="EMBL/GenBank/DDBJ databases">
        <authorList>
            <person name="Zahm M."/>
            <person name="Roques C."/>
            <person name="Cabau C."/>
            <person name="Klopp C."/>
            <person name="Donnadieu C."/>
            <person name="Jouanno E."/>
            <person name="Lampietro C."/>
            <person name="Louis A."/>
            <person name="Herpin A."/>
            <person name="Echchiki A."/>
            <person name="Berthelot C."/>
            <person name="Parey E."/>
            <person name="Roest-Crollius H."/>
            <person name="Braasch I."/>
            <person name="Postlethwait J."/>
            <person name="Bobe J."/>
            <person name="Montfort J."/>
            <person name="Bouchez O."/>
            <person name="Begum T."/>
            <person name="Mejri S."/>
            <person name="Adams A."/>
            <person name="Chen W.-J."/>
            <person name="Guiguen Y."/>
        </authorList>
    </citation>
    <scope>NUCLEOTIDE SEQUENCE</scope>
    <source>
        <tissue evidence="6">Blood</tissue>
    </source>
</reference>
<dbReference type="GO" id="GO:0009060">
    <property type="term" value="P:aerobic respiration"/>
    <property type="evidence" value="ECO:0007669"/>
    <property type="project" value="UniProtKB-UniRule"/>
</dbReference>
<comment type="function">
    <text evidence="4">Plays a role in mitochondrial aerobic respiration. Regulates mitochondrial organization and fission.</text>
</comment>
<feature type="region of interest" description="Disordered" evidence="5">
    <location>
        <begin position="177"/>
        <end position="217"/>
    </location>
</feature>
<keyword evidence="3 4" id="KW-0496">Mitochondrion</keyword>
<evidence type="ECO:0000256" key="5">
    <source>
        <dbReference type="SAM" id="MobiDB-lite"/>
    </source>
</evidence>
<dbReference type="AlphaFoldDB" id="A0A8T3DS10"/>